<accession>A0A1S6QGX0</accession>
<dbReference type="RefSeq" id="WP_035166109.1">
    <property type="nucleotide sequence ID" value="NZ_CP018906.1"/>
</dbReference>
<dbReference type="KEGG" id="lcu:PL11_002445"/>
<proteinExistence type="predicted"/>
<reference evidence="1 2" key="1">
    <citation type="journal article" date="2015" name="Genome Announc.">
        <title>Genome Sequence of Lactobacillus curieae CCTCC M 2011381T, a Novel Producer of Gamma-aminobutyric Acid.</title>
        <authorList>
            <person name="Wang Y."/>
            <person name="Wang Y."/>
            <person name="Lang C."/>
            <person name="Wei D."/>
            <person name="Xu P."/>
            <person name="Xie J."/>
        </authorList>
    </citation>
    <scope>NUCLEOTIDE SEQUENCE [LARGE SCALE GENOMIC DNA]</scope>
    <source>
        <strain evidence="1 2">CCTCC M 2011381</strain>
    </source>
</reference>
<evidence type="ECO:0000313" key="1">
    <source>
        <dbReference type="EMBL" id="AQW20853.1"/>
    </source>
</evidence>
<dbReference type="GO" id="GO:0045892">
    <property type="term" value="P:negative regulation of DNA-templated transcription"/>
    <property type="evidence" value="ECO:0007669"/>
    <property type="project" value="UniProtKB-ARBA"/>
</dbReference>
<dbReference type="eggNOG" id="COG1937">
    <property type="taxonomic scope" value="Bacteria"/>
</dbReference>
<dbReference type="GO" id="GO:0046872">
    <property type="term" value="F:metal ion binding"/>
    <property type="evidence" value="ECO:0007669"/>
    <property type="project" value="InterPro"/>
</dbReference>
<dbReference type="EMBL" id="CP018906">
    <property type="protein sequence ID" value="AQW20853.1"/>
    <property type="molecule type" value="Genomic_DNA"/>
</dbReference>
<evidence type="ECO:0008006" key="3">
    <source>
        <dbReference type="Google" id="ProtNLM"/>
    </source>
</evidence>
<dbReference type="InterPro" id="IPR038390">
    <property type="entry name" value="Metal_Tscrpt_repr_sf"/>
</dbReference>
<dbReference type="Gene3D" id="1.20.58.1000">
    <property type="entry name" value="Metal-sensitive repressor, helix protomer"/>
    <property type="match status" value="1"/>
</dbReference>
<dbReference type="AlphaFoldDB" id="A0A1S6QGX0"/>
<dbReference type="PANTHER" id="PTHR33677">
    <property type="entry name" value="TRANSCRIPTIONAL REPRESSOR FRMR-RELATED"/>
    <property type="match status" value="1"/>
</dbReference>
<protein>
    <recommendedName>
        <fullName evidence="3">Metal-sensitive transcriptional regulator</fullName>
    </recommendedName>
</protein>
<dbReference type="InterPro" id="IPR003735">
    <property type="entry name" value="Metal_Tscrpt_repr"/>
</dbReference>
<organism evidence="1 2">
    <name type="scientific">Lentilactobacillus curieae</name>
    <dbReference type="NCBI Taxonomy" id="1138822"/>
    <lineage>
        <taxon>Bacteria</taxon>
        <taxon>Bacillati</taxon>
        <taxon>Bacillota</taxon>
        <taxon>Bacilli</taxon>
        <taxon>Lactobacillales</taxon>
        <taxon>Lactobacillaceae</taxon>
        <taxon>Lentilactobacillus</taxon>
    </lineage>
</organism>
<dbReference type="Proteomes" id="UP000030361">
    <property type="component" value="Chromosome"/>
</dbReference>
<name>A0A1S6QGX0_9LACO</name>
<evidence type="ECO:0000313" key="2">
    <source>
        <dbReference type="Proteomes" id="UP000030361"/>
    </source>
</evidence>
<dbReference type="PANTHER" id="PTHR33677:SF5">
    <property type="entry name" value="TRANSCRIPTIONAL REPRESSOR FRMR"/>
    <property type="match status" value="1"/>
</dbReference>
<dbReference type="GO" id="GO:0003677">
    <property type="term" value="F:DNA binding"/>
    <property type="evidence" value="ECO:0007669"/>
    <property type="project" value="InterPro"/>
</dbReference>
<dbReference type="Pfam" id="PF02583">
    <property type="entry name" value="Trns_repr_metal"/>
    <property type="match status" value="1"/>
</dbReference>
<sequence length="85" mass="9520">MAEQQSVINRLKRVEGQLRGVQKMIADDSDCLKVINQLSAIRSSVDRTIGVIVAENLKDCLENPENDTTAQEQKINEAIKLIIKK</sequence>
<keyword evidence="2" id="KW-1185">Reference proteome</keyword>
<gene>
    <name evidence="1" type="ORF">PL11_002445</name>
</gene>
<dbReference type="CDD" id="cd10155">
    <property type="entry name" value="BsYrkD-like_DUF156"/>
    <property type="match status" value="1"/>
</dbReference>